<dbReference type="PANTHER" id="PTHR33127:SF36">
    <property type="entry name" value="CNH DOMAIN-CONTAINING PROTEIN"/>
    <property type="match status" value="1"/>
</dbReference>
<dbReference type="PANTHER" id="PTHR33127">
    <property type="entry name" value="TRANSMEMBRANE PROTEIN"/>
    <property type="match status" value="1"/>
</dbReference>
<evidence type="ECO:0000313" key="2">
    <source>
        <dbReference type="EMBL" id="KQK19969.1"/>
    </source>
</evidence>
<name>A0A0Q3L9Z0_BRADI</name>
<dbReference type="InterPro" id="IPR005174">
    <property type="entry name" value="KIB1-4_b-propeller"/>
</dbReference>
<evidence type="ECO:0000259" key="1">
    <source>
        <dbReference type="Pfam" id="PF03478"/>
    </source>
</evidence>
<evidence type="ECO:0000313" key="3">
    <source>
        <dbReference type="EnsemblPlants" id="KQK19969"/>
    </source>
</evidence>
<reference evidence="3" key="3">
    <citation type="submission" date="2018-08" db="UniProtKB">
        <authorList>
            <consortium name="EnsemblPlants"/>
        </authorList>
    </citation>
    <scope>IDENTIFICATION</scope>
    <source>
        <strain evidence="3">cv. Bd21</strain>
    </source>
</reference>
<organism evidence="2">
    <name type="scientific">Brachypodium distachyon</name>
    <name type="common">Purple false brome</name>
    <name type="synonym">Trachynia distachya</name>
    <dbReference type="NCBI Taxonomy" id="15368"/>
    <lineage>
        <taxon>Eukaryota</taxon>
        <taxon>Viridiplantae</taxon>
        <taxon>Streptophyta</taxon>
        <taxon>Embryophyta</taxon>
        <taxon>Tracheophyta</taxon>
        <taxon>Spermatophyta</taxon>
        <taxon>Magnoliopsida</taxon>
        <taxon>Liliopsida</taxon>
        <taxon>Poales</taxon>
        <taxon>Poaceae</taxon>
        <taxon>BOP clade</taxon>
        <taxon>Pooideae</taxon>
        <taxon>Stipodae</taxon>
        <taxon>Brachypodieae</taxon>
        <taxon>Brachypodium</taxon>
    </lineage>
</organism>
<gene>
    <name evidence="2" type="ORF">BRADI_1g51589v3</name>
</gene>
<dbReference type="InParanoid" id="A0A0Q3L9Z0"/>
<dbReference type="Pfam" id="PF03478">
    <property type="entry name" value="Beta-prop_KIB1-4"/>
    <property type="match status" value="1"/>
</dbReference>
<dbReference type="OrthoDB" id="691321at2759"/>
<dbReference type="Gramene" id="KQK19969">
    <property type="protein sequence ID" value="KQK19969"/>
    <property type="gene ID" value="BRADI_1g51589v3"/>
</dbReference>
<reference evidence="2" key="2">
    <citation type="submission" date="2017-06" db="EMBL/GenBank/DDBJ databases">
        <title>WGS assembly of Brachypodium distachyon.</title>
        <authorList>
            <consortium name="The International Brachypodium Initiative"/>
            <person name="Lucas S."/>
            <person name="Harmon-Smith M."/>
            <person name="Lail K."/>
            <person name="Tice H."/>
            <person name="Grimwood J."/>
            <person name="Bruce D."/>
            <person name="Barry K."/>
            <person name="Shu S."/>
            <person name="Lindquist E."/>
            <person name="Wang M."/>
            <person name="Pitluck S."/>
            <person name="Vogel J.P."/>
            <person name="Garvin D.F."/>
            <person name="Mockler T.C."/>
            <person name="Schmutz J."/>
            <person name="Rokhsar D."/>
            <person name="Bevan M.W."/>
        </authorList>
    </citation>
    <scope>NUCLEOTIDE SEQUENCE</scope>
    <source>
        <strain evidence="2">Bd21</strain>
    </source>
</reference>
<feature type="domain" description="KIB1-4 beta-propeller" evidence="1">
    <location>
        <begin position="52"/>
        <end position="313"/>
    </location>
</feature>
<sequence>MATTTSSLPPCLVIASDDRKAATIVYNVSDGTHCPCEKIMSDNLGLGDGGKRMRSWVTSHGWVLVWDSTTLATFLWNPQDNEKNITLPPLSRPPPAGTSCALSSAPTNPNGFTVVILGPSKDTALWYCHYSGGGAGRSSEWARHENDLGGSWVPSFDLCAGENNKVWYKRSMTRLVPLSPRRGGMVAKFYCTLSPAKYAVLGFSSSSPPSMKPRPHEIAVPAPGETYSQACAYSLDIAGELHTVWVSIDASEAVLDVAIYRRSVRVGGIGDRANMAGGANSSFAGWCPASEHGLLPNSLYWVNPCDNRLYVYDVGANTEEEVIEPCKGVAGAAPPCWLIPPHA</sequence>
<dbReference type="AlphaFoldDB" id="A0A0Q3L9Z0"/>
<reference evidence="2 3" key="1">
    <citation type="journal article" date="2010" name="Nature">
        <title>Genome sequencing and analysis of the model grass Brachypodium distachyon.</title>
        <authorList>
            <consortium name="International Brachypodium Initiative"/>
        </authorList>
    </citation>
    <scope>NUCLEOTIDE SEQUENCE [LARGE SCALE GENOMIC DNA]</scope>
    <source>
        <strain evidence="2 3">Bd21</strain>
    </source>
</reference>
<accession>A0A0Q3L9Z0</accession>
<dbReference type="EMBL" id="CM000880">
    <property type="protein sequence ID" value="KQK19969.1"/>
    <property type="molecule type" value="Genomic_DNA"/>
</dbReference>
<evidence type="ECO:0000313" key="4">
    <source>
        <dbReference type="Proteomes" id="UP000008810"/>
    </source>
</evidence>
<dbReference type="EnsemblPlants" id="KQK19969">
    <property type="protein sequence ID" value="KQK19969"/>
    <property type="gene ID" value="BRADI_1g51589v3"/>
</dbReference>
<dbReference type="Proteomes" id="UP000008810">
    <property type="component" value="Chromosome 1"/>
</dbReference>
<keyword evidence="4" id="KW-1185">Reference proteome</keyword>
<protein>
    <recommendedName>
        <fullName evidence="1">KIB1-4 beta-propeller domain-containing protein</fullName>
    </recommendedName>
</protein>
<proteinExistence type="predicted"/>